<reference evidence="3" key="1">
    <citation type="journal article" date="2019" name="Int. J. Syst. Evol. Microbiol.">
        <title>The Global Catalogue of Microorganisms (GCM) 10K type strain sequencing project: providing services to taxonomists for standard genome sequencing and annotation.</title>
        <authorList>
            <consortium name="The Broad Institute Genomics Platform"/>
            <consortium name="The Broad Institute Genome Sequencing Center for Infectious Disease"/>
            <person name="Wu L."/>
            <person name="Ma J."/>
        </authorList>
    </citation>
    <scope>NUCLEOTIDE SEQUENCE [LARGE SCALE GENOMIC DNA]</scope>
    <source>
        <strain evidence="3">KACC 13778</strain>
    </source>
</reference>
<organism evidence="2 3">
    <name type="scientific">Nocardioides caricicola</name>
    <dbReference type="NCBI Taxonomy" id="634770"/>
    <lineage>
        <taxon>Bacteria</taxon>
        <taxon>Bacillati</taxon>
        <taxon>Actinomycetota</taxon>
        <taxon>Actinomycetes</taxon>
        <taxon>Propionibacteriales</taxon>
        <taxon>Nocardioidaceae</taxon>
        <taxon>Nocardioides</taxon>
    </lineage>
</organism>
<sequence length="310" mass="33403">MTGFDLGPLPERVTVGVEQVRRLVRDQLPAWGDLPVRPVARGGWDNWTFHLGADLVVRMPSAVEYAEAVEKEHRWLPVLAARLPLPVPVPVARGVPGAGYPFGWSVYRWLDGQTVSDAPVTDPIGFAVALADFLAALRRIDTAGGPGPGVHNWFRGGPLQTYDGLARGALAELAGADVGLDLRAAAQLWDAALATPWDGAARWFHGDVAPGNLLVRDGRLAAVIDFGTCGVGDPACDLAVAWTVMTGDARRAFRDRLGVDDASWERGRGWALWKTLSTCSYTYEDPEDPEDAADFAEARRVLGEILDDGS</sequence>
<accession>A0ABW0MY93</accession>
<dbReference type="Pfam" id="PF01636">
    <property type="entry name" value="APH"/>
    <property type="match status" value="1"/>
</dbReference>
<feature type="domain" description="Aminoglycoside phosphotransferase" evidence="1">
    <location>
        <begin position="41"/>
        <end position="270"/>
    </location>
</feature>
<dbReference type="InterPro" id="IPR011009">
    <property type="entry name" value="Kinase-like_dom_sf"/>
</dbReference>
<keyword evidence="3" id="KW-1185">Reference proteome</keyword>
<dbReference type="RefSeq" id="WP_345177802.1">
    <property type="nucleotide sequence ID" value="NZ_BAABFQ010000006.1"/>
</dbReference>
<comment type="caution">
    <text evidence="2">The sequence shown here is derived from an EMBL/GenBank/DDBJ whole genome shotgun (WGS) entry which is preliminary data.</text>
</comment>
<dbReference type="EMBL" id="JBHSMD010000001">
    <property type="protein sequence ID" value="MFC5491932.1"/>
    <property type="molecule type" value="Genomic_DNA"/>
</dbReference>
<evidence type="ECO:0000313" key="2">
    <source>
        <dbReference type="EMBL" id="MFC5491932.1"/>
    </source>
</evidence>
<dbReference type="PANTHER" id="PTHR21310">
    <property type="entry name" value="AMINOGLYCOSIDE PHOSPHOTRANSFERASE-RELATED-RELATED"/>
    <property type="match status" value="1"/>
</dbReference>
<dbReference type="PANTHER" id="PTHR21310:SF42">
    <property type="entry name" value="BIFUNCTIONAL AAC_APH"/>
    <property type="match status" value="1"/>
</dbReference>
<dbReference type="InterPro" id="IPR002575">
    <property type="entry name" value="Aminoglycoside_PTrfase"/>
</dbReference>
<protein>
    <submittedName>
        <fullName evidence="2">Aminoglycoside phosphotransferase family protein</fullName>
        <ecNumber evidence="2">2.7.-.-</ecNumber>
    </submittedName>
</protein>
<dbReference type="Gene3D" id="3.30.200.20">
    <property type="entry name" value="Phosphorylase Kinase, domain 1"/>
    <property type="match status" value="1"/>
</dbReference>
<dbReference type="InterPro" id="IPR051678">
    <property type="entry name" value="AGP_Transferase"/>
</dbReference>
<proteinExistence type="predicted"/>
<dbReference type="EC" id="2.7.-.-" evidence="2"/>
<gene>
    <name evidence="2" type="ORF">ACFPKY_02415</name>
</gene>
<evidence type="ECO:0000259" key="1">
    <source>
        <dbReference type="Pfam" id="PF01636"/>
    </source>
</evidence>
<dbReference type="Proteomes" id="UP001595956">
    <property type="component" value="Unassembled WGS sequence"/>
</dbReference>
<dbReference type="SUPFAM" id="SSF56112">
    <property type="entry name" value="Protein kinase-like (PK-like)"/>
    <property type="match status" value="1"/>
</dbReference>
<dbReference type="GO" id="GO:0016740">
    <property type="term" value="F:transferase activity"/>
    <property type="evidence" value="ECO:0007669"/>
    <property type="project" value="UniProtKB-KW"/>
</dbReference>
<dbReference type="Gene3D" id="3.90.1200.10">
    <property type="match status" value="1"/>
</dbReference>
<name>A0ABW0MY93_9ACTN</name>
<dbReference type="CDD" id="cd05155">
    <property type="entry name" value="APH_ChoK_like_1"/>
    <property type="match status" value="1"/>
</dbReference>
<evidence type="ECO:0000313" key="3">
    <source>
        <dbReference type="Proteomes" id="UP001595956"/>
    </source>
</evidence>
<keyword evidence="2" id="KW-0808">Transferase</keyword>